<evidence type="ECO:0000313" key="3">
    <source>
        <dbReference type="EMBL" id="RYU15274.1"/>
    </source>
</evidence>
<reference evidence="3 4" key="1">
    <citation type="submission" date="2019-01" db="EMBL/GenBank/DDBJ databases">
        <title>Nocardioides guangzhouensis sp. nov., an actinobacterium isolated from soil.</title>
        <authorList>
            <person name="Fu Y."/>
            <person name="Cai Y."/>
            <person name="Lin Z."/>
            <person name="Chen P."/>
        </authorList>
    </citation>
    <scope>NUCLEOTIDE SEQUENCE [LARGE SCALE GENOMIC DNA]</scope>
    <source>
        <strain evidence="3 4">NBRC 105384</strain>
    </source>
</reference>
<dbReference type="InterPro" id="IPR003675">
    <property type="entry name" value="Rce1/LyrA-like_dom"/>
</dbReference>
<name>A0A4Q5J9E8_9ACTN</name>
<evidence type="ECO:0000256" key="1">
    <source>
        <dbReference type="SAM" id="Phobius"/>
    </source>
</evidence>
<dbReference type="GO" id="GO:0004175">
    <property type="term" value="F:endopeptidase activity"/>
    <property type="evidence" value="ECO:0007669"/>
    <property type="project" value="UniProtKB-ARBA"/>
</dbReference>
<dbReference type="AlphaFoldDB" id="A0A4Q5J9E8"/>
<dbReference type="OrthoDB" id="4407663at2"/>
<keyword evidence="1" id="KW-1133">Transmembrane helix</keyword>
<dbReference type="Pfam" id="PF02517">
    <property type="entry name" value="Rce1-like"/>
    <property type="match status" value="1"/>
</dbReference>
<feature type="domain" description="CAAX prenyl protease 2/Lysostaphin resistance protein A-like" evidence="2">
    <location>
        <begin position="144"/>
        <end position="226"/>
    </location>
</feature>
<feature type="transmembrane region" description="Helical" evidence="1">
    <location>
        <begin position="37"/>
        <end position="55"/>
    </location>
</feature>
<organism evidence="3 4">
    <name type="scientific">Nocardioides iriomotensis</name>
    <dbReference type="NCBI Taxonomy" id="715784"/>
    <lineage>
        <taxon>Bacteria</taxon>
        <taxon>Bacillati</taxon>
        <taxon>Actinomycetota</taxon>
        <taxon>Actinomycetes</taxon>
        <taxon>Propionibacteriales</taxon>
        <taxon>Nocardioidaceae</taxon>
        <taxon>Nocardioides</taxon>
    </lineage>
</organism>
<keyword evidence="4" id="KW-1185">Reference proteome</keyword>
<keyword evidence="3" id="KW-0378">Hydrolase</keyword>
<dbReference type="GO" id="GO:0008237">
    <property type="term" value="F:metallopeptidase activity"/>
    <property type="evidence" value="ECO:0007669"/>
    <property type="project" value="UniProtKB-KW"/>
</dbReference>
<dbReference type="EMBL" id="SDPU01000007">
    <property type="protein sequence ID" value="RYU15274.1"/>
    <property type="molecule type" value="Genomic_DNA"/>
</dbReference>
<keyword evidence="3" id="KW-0645">Protease</keyword>
<accession>A0A4Q5J9E8</accession>
<sequence>MRALVARLRGRLPKPITHVAPVVHDEAAAIVRRRRRIVAGVSVVGASLLGAGLSTKPGSREFYGTTLTVAGVWTVGGLVSGPLHLGWIEGQDDRLRRPVVTPVATGVAAFGFFYGCALVAQKIPLLDRAISRVLVFAEEGDEPLVLLTTLANGLGEEVFFRGALYAALGDDHPVVKSTAVYALATSTTRNPALVLAAGVMGSLFGLQRRASQGLQAPVLTHLTWSALMVRYLPPLFRRAHDEEPR</sequence>
<dbReference type="GO" id="GO:0006508">
    <property type="term" value="P:proteolysis"/>
    <property type="evidence" value="ECO:0007669"/>
    <property type="project" value="UniProtKB-KW"/>
</dbReference>
<gene>
    <name evidence="3" type="ORF">ETU37_01675</name>
</gene>
<keyword evidence="1" id="KW-0812">Transmembrane</keyword>
<evidence type="ECO:0000313" key="4">
    <source>
        <dbReference type="Proteomes" id="UP000291189"/>
    </source>
</evidence>
<comment type="caution">
    <text evidence="3">The sequence shown here is derived from an EMBL/GenBank/DDBJ whole genome shotgun (WGS) entry which is preliminary data.</text>
</comment>
<feature type="transmembrane region" description="Helical" evidence="1">
    <location>
        <begin position="99"/>
        <end position="120"/>
    </location>
</feature>
<feature type="transmembrane region" description="Helical" evidence="1">
    <location>
        <begin position="67"/>
        <end position="87"/>
    </location>
</feature>
<evidence type="ECO:0000259" key="2">
    <source>
        <dbReference type="Pfam" id="PF02517"/>
    </source>
</evidence>
<keyword evidence="1" id="KW-0472">Membrane</keyword>
<dbReference type="GO" id="GO:0080120">
    <property type="term" value="P:CAAX-box protein maturation"/>
    <property type="evidence" value="ECO:0007669"/>
    <property type="project" value="UniProtKB-ARBA"/>
</dbReference>
<proteinExistence type="predicted"/>
<protein>
    <submittedName>
        <fullName evidence="3">CPBP family intramembrane metalloprotease</fullName>
    </submittedName>
</protein>
<dbReference type="Proteomes" id="UP000291189">
    <property type="component" value="Unassembled WGS sequence"/>
</dbReference>
<keyword evidence="3" id="KW-0482">Metalloprotease</keyword>